<dbReference type="RefSeq" id="WP_106878063.1">
    <property type="nucleotide sequence ID" value="NZ_PYEP01000007.1"/>
</dbReference>
<name>A0A2P8VGK3_9ENTR</name>
<dbReference type="OrthoDB" id="9807959at2"/>
<evidence type="ECO:0000259" key="1">
    <source>
        <dbReference type="Pfam" id="PF15919"/>
    </source>
</evidence>
<accession>A0A2P8VGK3</accession>
<keyword evidence="3" id="KW-1185">Reference proteome</keyword>
<reference evidence="2 3" key="1">
    <citation type="submission" date="2018-03" db="EMBL/GenBank/DDBJ databases">
        <title>Draft genome sequence of the first documented clinical Siccibacter turicensis isolate in Austria.</title>
        <authorList>
            <person name="Lepuschitz S."/>
            <person name="Pekard-Amenitsch S."/>
            <person name="Haunold R."/>
            <person name="Schill S."/>
            <person name="Mach R."/>
            <person name="Allerberger F."/>
            <person name="Ruppitsch W."/>
            <person name="Forsythe S.J."/>
        </authorList>
    </citation>
    <scope>NUCLEOTIDE SEQUENCE [LARGE SCALE GENOMIC DNA]</scope>
    <source>
        <strain evidence="2 3">6100069499-17</strain>
    </source>
</reference>
<sequence length="145" mass="16508">MFFSVGVETPQDGNTAWGLIVPALCNDEYGCFSAADDKRSIAPAVREAILITLEAMLQNDRYDIANLVDEGYLSYAEQEAYRDYDSWFVIDVDLSAFEGRQQRINVALPDTLIKRIDNRVKESPDRYRDRSHFLALAARHELVNS</sequence>
<protein>
    <submittedName>
        <fullName evidence="2">CopG family transcriptional regulator</fullName>
    </submittedName>
</protein>
<dbReference type="AlphaFoldDB" id="A0A2P8VGK3"/>
<feature type="domain" description="HicB-like antitoxin of toxin-antitoxin system" evidence="1">
    <location>
        <begin position="7"/>
        <end position="138"/>
    </location>
</feature>
<organism evidence="2 3">
    <name type="scientific">Siccibacter turicensis</name>
    <dbReference type="NCBI Taxonomy" id="357233"/>
    <lineage>
        <taxon>Bacteria</taxon>
        <taxon>Pseudomonadati</taxon>
        <taxon>Pseudomonadota</taxon>
        <taxon>Gammaproteobacteria</taxon>
        <taxon>Enterobacterales</taxon>
        <taxon>Enterobacteriaceae</taxon>
        <taxon>Siccibacter</taxon>
    </lineage>
</organism>
<evidence type="ECO:0000313" key="3">
    <source>
        <dbReference type="Proteomes" id="UP000240212"/>
    </source>
</evidence>
<dbReference type="CDD" id="cd22231">
    <property type="entry name" value="RHH_NikR_HicB-like"/>
    <property type="match status" value="1"/>
</dbReference>
<proteinExistence type="predicted"/>
<gene>
    <name evidence="2" type="ORF">C7G83_16830</name>
</gene>
<evidence type="ECO:0000313" key="2">
    <source>
        <dbReference type="EMBL" id="PSN06673.1"/>
    </source>
</evidence>
<dbReference type="Proteomes" id="UP000240212">
    <property type="component" value="Unassembled WGS sequence"/>
</dbReference>
<dbReference type="Pfam" id="PF15919">
    <property type="entry name" value="HicB_lk_antitox"/>
    <property type="match status" value="1"/>
</dbReference>
<dbReference type="EMBL" id="PYEP01000007">
    <property type="protein sequence ID" value="PSN06673.1"/>
    <property type="molecule type" value="Genomic_DNA"/>
</dbReference>
<dbReference type="InterPro" id="IPR031807">
    <property type="entry name" value="HicB-like"/>
</dbReference>
<comment type="caution">
    <text evidence="2">The sequence shown here is derived from an EMBL/GenBank/DDBJ whole genome shotgun (WGS) entry which is preliminary data.</text>
</comment>